<dbReference type="GO" id="GO:0042450">
    <property type="term" value="P:L-arginine biosynthetic process via ornithine"/>
    <property type="evidence" value="ECO:0007669"/>
    <property type="project" value="UniProtKB-UniRule"/>
</dbReference>
<gene>
    <name evidence="9" type="primary">argB</name>
    <name evidence="11" type="ORF">SAMN05660895_2149</name>
</gene>
<dbReference type="CDD" id="cd04238">
    <property type="entry name" value="AAK_NAGK-like"/>
    <property type="match status" value="1"/>
</dbReference>
<dbReference type="InterPro" id="IPR004662">
    <property type="entry name" value="AcgluKinase_fam"/>
</dbReference>
<dbReference type="HAMAP" id="MF_00082">
    <property type="entry name" value="ArgB"/>
    <property type="match status" value="1"/>
</dbReference>
<keyword evidence="3 9" id="KW-0028">Amino-acid biosynthesis</keyword>
<reference evidence="12" key="1">
    <citation type="submission" date="2016-10" db="EMBL/GenBank/DDBJ databases">
        <authorList>
            <person name="Varghese N."/>
            <person name="Submissions S."/>
        </authorList>
    </citation>
    <scope>NUCLEOTIDE SEQUENCE [LARGE SCALE GENOMIC DNA]</scope>
    <source>
        <strain evidence="12">DSM 14807</strain>
    </source>
</reference>
<evidence type="ECO:0000256" key="9">
    <source>
        <dbReference type="HAMAP-Rule" id="MF_00082"/>
    </source>
</evidence>
<comment type="similarity">
    <text evidence="9">Belongs to the acetylglutamate kinase family. ArgB subfamily.</text>
</comment>
<dbReference type="InterPro" id="IPR001048">
    <property type="entry name" value="Asp/Glu/Uridylate_kinase"/>
</dbReference>
<evidence type="ECO:0000256" key="8">
    <source>
        <dbReference type="ARBA" id="ARBA00048141"/>
    </source>
</evidence>
<feature type="site" description="Transition state stabilizer" evidence="9">
    <location>
        <position position="11"/>
    </location>
</feature>
<dbReference type="NCBIfam" id="TIGR00761">
    <property type="entry name" value="argB"/>
    <property type="match status" value="1"/>
</dbReference>
<keyword evidence="6 9" id="KW-0418">Kinase</keyword>
<dbReference type="RefSeq" id="WP_092460392.1">
    <property type="nucleotide sequence ID" value="NZ_FPCJ01000001.1"/>
</dbReference>
<evidence type="ECO:0000256" key="2">
    <source>
        <dbReference type="ARBA" id="ARBA00022571"/>
    </source>
</evidence>
<proteinExistence type="inferred from homology"/>
<feature type="binding site" evidence="9">
    <location>
        <begin position="43"/>
        <end position="44"/>
    </location>
    <ligand>
        <name>substrate</name>
    </ligand>
</feature>
<feature type="binding site" evidence="9">
    <location>
        <position position="162"/>
    </location>
    <ligand>
        <name>substrate</name>
    </ligand>
</feature>
<keyword evidence="12" id="KW-1185">Reference proteome</keyword>
<evidence type="ECO:0000256" key="6">
    <source>
        <dbReference type="ARBA" id="ARBA00022777"/>
    </source>
</evidence>
<comment type="subcellular location">
    <subcellularLocation>
        <location evidence="9">Cytoplasm</location>
    </subcellularLocation>
</comment>
<feature type="domain" description="Aspartate/glutamate/uridylate kinase" evidence="10">
    <location>
        <begin position="7"/>
        <end position="245"/>
    </location>
</feature>
<accession>A0A1I7NKG6</accession>
<keyword evidence="4 9" id="KW-0808">Transferase</keyword>
<dbReference type="EMBL" id="FPCJ01000001">
    <property type="protein sequence ID" value="SFV35066.1"/>
    <property type="molecule type" value="Genomic_DNA"/>
</dbReference>
<evidence type="ECO:0000313" key="12">
    <source>
        <dbReference type="Proteomes" id="UP000199537"/>
    </source>
</evidence>
<keyword evidence="2 9" id="KW-0055">Arginine biosynthesis</keyword>
<dbReference type="InterPro" id="IPR036393">
    <property type="entry name" value="AceGlu_kinase-like_sf"/>
</dbReference>
<dbReference type="SUPFAM" id="SSF53633">
    <property type="entry name" value="Carbamate kinase-like"/>
    <property type="match status" value="1"/>
</dbReference>
<comment type="pathway">
    <text evidence="1 9">Amino-acid biosynthesis; L-arginine biosynthesis; N(2)-acetyl-L-ornithine from L-glutamate: step 2/4.</text>
</comment>
<protein>
    <recommendedName>
        <fullName evidence="9">Acetylglutamate kinase</fullName>
        <ecNumber evidence="9">2.7.2.8</ecNumber>
    </recommendedName>
    <alternativeName>
        <fullName evidence="9">N-acetyl-L-glutamate 5-phosphotransferase</fullName>
    </alternativeName>
    <alternativeName>
        <fullName evidence="9">NAG kinase</fullName>
        <shortName evidence="9">NAGK</shortName>
    </alternativeName>
</protein>
<dbReference type="Pfam" id="PF00696">
    <property type="entry name" value="AA_kinase"/>
    <property type="match status" value="1"/>
</dbReference>
<evidence type="ECO:0000256" key="1">
    <source>
        <dbReference type="ARBA" id="ARBA00004828"/>
    </source>
</evidence>
<dbReference type="Proteomes" id="UP000199537">
    <property type="component" value="Unassembled WGS sequence"/>
</dbReference>
<dbReference type="PANTHER" id="PTHR23342">
    <property type="entry name" value="N-ACETYLGLUTAMATE SYNTHASE"/>
    <property type="match status" value="1"/>
</dbReference>
<dbReference type="GO" id="GO:0005524">
    <property type="term" value="F:ATP binding"/>
    <property type="evidence" value="ECO:0007669"/>
    <property type="project" value="UniProtKB-UniRule"/>
</dbReference>
<dbReference type="InterPro" id="IPR037528">
    <property type="entry name" value="ArgB"/>
</dbReference>
<dbReference type="UniPathway" id="UPA00068">
    <property type="reaction ID" value="UER00107"/>
</dbReference>
<evidence type="ECO:0000256" key="4">
    <source>
        <dbReference type="ARBA" id="ARBA00022679"/>
    </source>
</evidence>
<dbReference type="GO" id="GO:0005737">
    <property type="term" value="C:cytoplasm"/>
    <property type="evidence" value="ECO:0007669"/>
    <property type="project" value="UniProtKB-SubCell"/>
</dbReference>
<evidence type="ECO:0000259" key="10">
    <source>
        <dbReference type="Pfam" id="PF00696"/>
    </source>
</evidence>
<dbReference type="Gene3D" id="3.40.1160.10">
    <property type="entry name" value="Acetylglutamate kinase-like"/>
    <property type="match status" value="1"/>
</dbReference>
<dbReference type="PIRSF" id="PIRSF000728">
    <property type="entry name" value="NAGK"/>
    <property type="match status" value="1"/>
</dbReference>
<evidence type="ECO:0000256" key="3">
    <source>
        <dbReference type="ARBA" id="ARBA00022605"/>
    </source>
</evidence>
<sequence length="269" mass="28692">MTSSSRLYVIKIGGQVIDDEAACADFLQQFAALPGLKVLVHGGGKLATRIGERLGITSQYVQGRRITDEATLQLVTMVYGGLINRQLVARLQALGCMAIGLTGADMDLMRATKRPVKEVDYGWVGDLMAEDVRVEAFVQLFDAGQVPVLAPLTHDGQGHLLNTNADTIASCVAVALSAHYRVQLVFCFDQKGVLRRPEDPDSVIPLIRPADVPALMEEGALRDGILPKLDNAFAACRAGVEQVLIGPAHALSALSASSSGQSFGTIIRL</sequence>
<organism evidence="11 12">
    <name type="scientific">Thermoflavifilum thermophilum</name>
    <dbReference type="NCBI Taxonomy" id="1393122"/>
    <lineage>
        <taxon>Bacteria</taxon>
        <taxon>Pseudomonadati</taxon>
        <taxon>Bacteroidota</taxon>
        <taxon>Chitinophagia</taxon>
        <taxon>Chitinophagales</taxon>
        <taxon>Chitinophagaceae</taxon>
        <taxon>Thermoflavifilum</taxon>
    </lineage>
</organism>
<name>A0A1I7NKG6_9BACT</name>
<dbReference type="GO" id="GO:0003991">
    <property type="term" value="F:acetylglutamate kinase activity"/>
    <property type="evidence" value="ECO:0007669"/>
    <property type="project" value="UniProtKB-UniRule"/>
</dbReference>
<evidence type="ECO:0000313" key="11">
    <source>
        <dbReference type="EMBL" id="SFV35066.1"/>
    </source>
</evidence>
<feature type="binding site" evidence="9">
    <location>
        <position position="65"/>
    </location>
    <ligand>
        <name>substrate</name>
    </ligand>
</feature>
<feature type="site" description="Transition state stabilizer" evidence="9">
    <location>
        <position position="228"/>
    </location>
</feature>
<dbReference type="OrthoDB" id="9803155at2"/>
<keyword evidence="7 9" id="KW-0067">ATP-binding</keyword>
<dbReference type="STRING" id="1393122.SAMN05660895_2149"/>
<evidence type="ECO:0000256" key="7">
    <source>
        <dbReference type="ARBA" id="ARBA00022840"/>
    </source>
</evidence>
<evidence type="ECO:0000256" key="5">
    <source>
        <dbReference type="ARBA" id="ARBA00022741"/>
    </source>
</evidence>
<dbReference type="AlphaFoldDB" id="A0A1I7NKG6"/>
<dbReference type="EC" id="2.7.2.8" evidence="9"/>
<dbReference type="PANTHER" id="PTHR23342:SF0">
    <property type="entry name" value="N-ACETYLGLUTAMATE SYNTHASE, MITOCHONDRIAL"/>
    <property type="match status" value="1"/>
</dbReference>
<keyword evidence="5 9" id="KW-0547">Nucleotide-binding</keyword>
<comment type="function">
    <text evidence="9">Catalyzes the ATP-dependent phosphorylation of N-acetyl-L-glutamate.</text>
</comment>
<keyword evidence="9" id="KW-0963">Cytoplasm</keyword>
<comment type="catalytic activity">
    <reaction evidence="8 9">
        <text>N-acetyl-L-glutamate + ATP = N-acetyl-L-glutamyl 5-phosphate + ADP</text>
        <dbReference type="Rhea" id="RHEA:14629"/>
        <dbReference type="ChEBI" id="CHEBI:30616"/>
        <dbReference type="ChEBI" id="CHEBI:44337"/>
        <dbReference type="ChEBI" id="CHEBI:57936"/>
        <dbReference type="ChEBI" id="CHEBI:456216"/>
        <dbReference type="EC" id="2.7.2.8"/>
    </reaction>
</comment>